<comment type="caution">
    <text evidence="1">The sequence shown here is derived from an EMBL/GenBank/DDBJ whole genome shotgun (WGS) entry which is preliminary data.</text>
</comment>
<feature type="non-terminal residue" evidence="1">
    <location>
        <position position="1"/>
    </location>
</feature>
<dbReference type="Gene3D" id="3.30.450.40">
    <property type="match status" value="1"/>
</dbReference>
<evidence type="ECO:0000313" key="2">
    <source>
        <dbReference type="Proteomes" id="UP000230646"/>
    </source>
</evidence>
<dbReference type="EMBL" id="PFKO01000068">
    <property type="protein sequence ID" value="PIY33530.1"/>
    <property type="molecule type" value="Genomic_DNA"/>
</dbReference>
<protein>
    <submittedName>
        <fullName evidence="1">Phosphohydrolase</fullName>
    </submittedName>
</protein>
<evidence type="ECO:0000313" key="1">
    <source>
        <dbReference type="EMBL" id="PIY33530.1"/>
    </source>
</evidence>
<feature type="non-terminal residue" evidence="1">
    <location>
        <position position="42"/>
    </location>
</feature>
<gene>
    <name evidence="1" type="ORF">COZ07_01845</name>
</gene>
<proteinExistence type="predicted"/>
<accession>A0A2M7PSC6</accession>
<keyword evidence="1" id="KW-0378">Hydrolase</keyword>
<dbReference type="AlphaFoldDB" id="A0A2M7PSC6"/>
<sequence length="42" mass="4740">KILNAETGSLMLFDSEGEVLTIKKSYGLNEEIIRKTRVKKGE</sequence>
<organism evidence="1 2">
    <name type="scientific">Candidatus Infernicultor aquiphilus</name>
    <dbReference type="NCBI Taxonomy" id="1805029"/>
    <lineage>
        <taxon>Bacteria</taxon>
        <taxon>Pseudomonadati</taxon>
        <taxon>Atribacterota</taxon>
        <taxon>Candidatus Phoenicimicrobiia</taxon>
        <taxon>Candidatus Pheonicimicrobiales</taxon>
        <taxon>Candidatus Phoenicimicrobiaceae</taxon>
        <taxon>Candidatus Infernicultor</taxon>
    </lineage>
</organism>
<name>A0A2M7PSC6_9BACT</name>
<dbReference type="GO" id="GO:0016787">
    <property type="term" value="F:hydrolase activity"/>
    <property type="evidence" value="ECO:0007669"/>
    <property type="project" value="UniProtKB-KW"/>
</dbReference>
<reference evidence="1 2" key="1">
    <citation type="submission" date="2017-09" db="EMBL/GenBank/DDBJ databases">
        <title>Depth-based differentiation of microbial function through sediment-hosted aquifers and enrichment of novel symbionts in the deep terrestrial subsurface.</title>
        <authorList>
            <person name="Probst A.J."/>
            <person name="Ladd B."/>
            <person name="Jarett J.K."/>
            <person name="Geller-Mcgrath D.E."/>
            <person name="Sieber C.M."/>
            <person name="Emerson J.B."/>
            <person name="Anantharaman K."/>
            <person name="Thomas B.C."/>
            <person name="Malmstrom R."/>
            <person name="Stieglmeier M."/>
            <person name="Klingl A."/>
            <person name="Woyke T."/>
            <person name="Ryan C.M."/>
            <person name="Banfield J.F."/>
        </authorList>
    </citation>
    <scope>NUCLEOTIDE SEQUENCE [LARGE SCALE GENOMIC DNA]</scope>
    <source>
        <strain evidence="1">CG_4_10_14_3_um_filter_34_13</strain>
    </source>
</reference>
<dbReference type="Proteomes" id="UP000230646">
    <property type="component" value="Unassembled WGS sequence"/>
</dbReference>
<dbReference type="InterPro" id="IPR029016">
    <property type="entry name" value="GAF-like_dom_sf"/>
</dbReference>